<dbReference type="Pfam" id="PF02630">
    <property type="entry name" value="SCO1-SenC"/>
    <property type="match status" value="1"/>
</dbReference>
<dbReference type="InterPro" id="IPR013766">
    <property type="entry name" value="Thioredoxin_domain"/>
</dbReference>
<gene>
    <name evidence="8" type="ORF">DC094_05350</name>
</gene>
<keyword evidence="9" id="KW-1185">Reference proteome</keyword>
<dbReference type="InterPro" id="IPR003782">
    <property type="entry name" value="SCO1/SenC"/>
</dbReference>
<feature type="signal peptide" evidence="6">
    <location>
        <begin position="1"/>
        <end position="28"/>
    </location>
</feature>
<evidence type="ECO:0000313" key="9">
    <source>
        <dbReference type="Proteomes" id="UP000244906"/>
    </source>
</evidence>
<dbReference type="EMBL" id="QDDL01000001">
    <property type="protein sequence ID" value="PVZ72431.1"/>
    <property type="molecule type" value="Genomic_DNA"/>
</dbReference>
<comment type="caution">
    <text evidence="8">The sequence shown here is derived from an EMBL/GenBank/DDBJ whole genome shotgun (WGS) entry which is preliminary data.</text>
</comment>
<dbReference type="AlphaFoldDB" id="A0A2V1GZD0"/>
<dbReference type="GO" id="GO:0046872">
    <property type="term" value="F:metal ion binding"/>
    <property type="evidence" value="ECO:0007669"/>
    <property type="project" value="UniProtKB-KW"/>
</dbReference>
<comment type="similarity">
    <text evidence="1">Belongs to the SCO1/2 family.</text>
</comment>
<evidence type="ECO:0000256" key="3">
    <source>
        <dbReference type="PIRSR" id="PIRSR603782-1"/>
    </source>
</evidence>
<evidence type="ECO:0000256" key="5">
    <source>
        <dbReference type="SAM" id="MobiDB-lite"/>
    </source>
</evidence>
<keyword evidence="3" id="KW-0479">Metal-binding</keyword>
<evidence type="ECO:0000313" key="8">
    <source>
        <dbReference type="EMBL" id="PVZ72431.1"/>
    </source>
</evidence>
<dbReference type="OrthoDB" id="9790194at2"/>
<feature type="region of interest" description="Disordered" evidence="5">
    <location>
        <begin position="25"/>
        <end position="56"/>
    </location>
</feature>
<dbReference type="PROSITE" id="PS51257">
    <property type="entry name" value="PROKAR_LIPOPROTEIN"/>
    <property type="match status" value="1"/>
</dbReference>
<dbReference type="Proteomes" id="UP000244906">
    <property type="component" value="Unassembled WGS sequence"/>
</dbReference>
<dbReference type="PANTHER" id="PTHR12151:SF25">
    <property type="entry name" value="LINALOOL DEHYDRATASE_ISOMERASE DOMAIN-CONTAINING PROTEIN"/>
    <property type="match status" value="1"/>
</dbReference>
<evidence type="ECO:0000259" key="7">
    <source>
        <dbReference type="PROSITE" id="PS51352"/>
    </source>
</evidence>
<feature type="binding site" evidence="3">
    <location>
        <position position="100"/>
    </location>
    <ligand>
        <name>Cu cation</name>
        <dbReference type="ChEBI" id="CHEBI:23378"/>
    </ligand>
</feature>
<evidence type="ECO:0000256" key="1">
    <source>
        <dbReference type="ARBA" id="ARBA00010996"/>
    </source>
</evidence>
<feature type="disulfide bond" description="Redox-active" evidence="4">
    <location>
        <begin position="100"/>
        <end position="104"/>
    </location>
</feature>
<dbReference type="CDD" id="cd02968">
    <property type="entry name" value="SCO"/>
    <property type="match status" value="1"/>
</dbReference>
<evidence type="ECO:0000256" key="6">
    <source>
        <dbReference type="SAM" id="SignalP"/>
    </source>
</evidence>
<dbReference type="PROSITE" id="PS51352">
    <property type="entry name" value="THIOREDOXIN_2"/>
    <property type="match status" value="1"/>
</dbReference>
<dbReference type="SUPFAM" id="SSF52833">
    <property type="entry name" value="Thioredoxin-like"/>
    <property type="match status" value="1"/>
</dbReference>
<feature type="binding site" evidence="3">
    <location>
        <position position="185"/>
    </location>
    <ligand>
        <name>Cu cation</name>
        <dbReference type="ChEBI" id="CHEBI:23378"/>
    </ligand>
</feature>
<name>A0A2V1GZD0_9GAMM</name>
<dbReference type="PANTHER" id="PTHR12151">
    <property type="entry name" value="ELECTRON TRANSPORT PROTIN SCO1/SENC FAMILY MEMBER"/>
    <property type="match status" value="1"/>
</dbReference>
<dbReference type="RefSeq" id="WP_116686017.1">
    <property type="nucleotide sequence ID" value="NZ_CAWNYD010000001.1"/>
</dbReference>
<dbReference type="Gene3D" id="3.40.30.10">
    <property type="entry name" value="Glutaredoxin"/>
    <property type="match status" value="1"/>
</dbReference>
<keyword evidence="2 3" id="KW-0186">Copper</keyword>
<feature type="chain" id="PRO_5016022489" description="Thioredoxin domain-containing protein" evidence="6">
    <location>
        <begin position="29"/>
        <end position="230"/>
    </location>
</feature>
<organism evidence="8 9">
    <name type="scientific">Pelagibaculum spongiae</name>
    <dbReference type="NCBI Taxonomy" id="2080658"/>
    <lineage>
        <taxon>Bacteria</taxon>
        <taxon>Pseudomonadati</taxon>
        <taxon>Pseudomonadota</taxon>
        <taxon>Gammaproteobacteria</taxon>
        <taxon>Oceanospirillales</taxon>
        <taxon>Pelagibaculum</taxon>
    </lineage>
</organism>
<proteinExistence type="inferred from homology"/>
<protein>
    <recommendedName>
        <fullName evidence="7">Thioredoxin domain-containing protein</fullName>
    </recommendedName>
</protein>
<feature type="domain" description="Thioredoxin" evidence="7">
    <location>
        <begin position="62"/>
        <end position="220"/>
    </location>
</feature>
<keyword evidence="4" id="KW-1015">Disulfide bond</keyword>
<evidence type="ECO:0000256" key="4">
    <source>
        <dbReference type="PIRSR" id="PIRSR603782-2"/>
    </source>
</evidence>
<reference evidence="8 9" key="1">
    <citation type="submission" date="2018-04" db="EMBL/GenBank/DDBJ databases">
        <title>Thalassorhabdus spongiae gen. nov., sp. nov., isolated from a marine sponge in South-West Iceland.</title>
        <authorList>
            <person name="Knobloch S."/>
            <person name="Daussin A."/>
            <person name="Johannsson R."/>
            <person name="Marteinsson V.T."/>
        </authorList>
    </citation>
    <scope>NUCLEOTIDE SEQUENCE [LARGE SCALE GENOMIC DNA]</scope>
    <source>
        <strain evidence="8 9">Hp12</strain>
    </source>
</reference>
<accession>A0A2V1GZD0</accession>
<keyword evidence="6" id="KW-0732">Signal</keyword>
<sequence>MKKIKISLLSVASLSIAMLMGCEPGQHAQTDHGEHSTTTSSKPMDHSKHNMTGNNTAPDAMLSYARPTPDFSLTDQSGQLQNQSMLKGQWQILFFGFTSCPAVCPETLATLQAANHKMAGELPKVVLISVDPETDTPAQLKAYLSNYQIQSTGLTGPIEQIRQFSHALFLPLSKQANPQHGGLDHSGKVVVVNPNAEVVAYLEGRQPVDQFADKLGKILAQHTGKAHKKI</sequence>
<evidence type="ECO:0000256" key="2">
    <source>
        <dbReference type="ARBA" id="ARBA00023008"/>
    </source>
</evidence>
<feature type="binding site" evidence="3">
    <location>
        <position position="104"/>
    </location>
    <ligand>
        <name>Cu cation</name>
        <dbReference type="ChEBI" id="CHEBI:23378"/>
    </ligand>
</feature>
<dbReference type="InterPro" id="IPR036249">
    <property type="entry name" value="Thioredoxin-like_sf"/>
</dbReference>